<dbReference type="STRING" id="1317117.ATO7_06955"/>
<dbReference type="AlphaFoldDB" id="A0A1Y1SJN5"/>
<dbReference type="OrthoDB" id="6387823at2"/>
<accession>A0A1Y1SJN5</accession>
<reference evidence="1 2" key="1">
    <citation type="submission" date="2013-04" db="EMBL/GenBank/DDBJ databases">
        <title>Oceanococcus atlanticus 22II-S10r2 Genome Sequencing.</title>
        <authorList>
            <person name="Lai Q."/>
            <person name="Li G."/>
            <person name="Shao Z."/>
        </authorList>
    </citation>
    <scope>NUCLEOTIDE SEQUENCE [LARGE SCALE GENOMIC DNA]</scope>
    <source>
        <strain evidence="1 2">22II-S10r2</strain>
    </source>
</reference>
<name>A0A1Y1SJN5_9GAMM</name>
<comment type="caution">
    <text evidence="1">The sequence shown here is derived from an EMBL/GenBank/DDBJ whole genome shotgun (WGS) entry which is preliminary data.</text>
</comment>
<protein>
    <submittedName>
        <fullName evidence="1">Uncharacterized protein</fullName>
    </submittedName>
</protein>
<organism evidence="1 2">
    <name type="scientific">Oceanococcus atlanticus</name>
    <dbReference type="NCBI Taxonomy" id="1317117"/>
    <lineage>
        <taxon>Bacteria</taxon>
        <taxon>Pseudomonadati</taxon>
        <taxon>Pseudomonadota</taxon>
        <taxon>Gammaproteobacteria</taxon>
        <taxon>Chromatiales</taxon>
        <taxon>Oceanococcaceae</taxon>
        <taxon>Oceanococcus</taxon>
    </lineage>
</organism>
<sequence length="66" mass="7961">MRIFVLIGLLCLGACSHQRMYESSEDMREQYCENLDEHAREACLDQARMPYEQYERERQDSMQTHD</sequence>
<gene>
    <name evidence="1" type="ORF">ATO7_06955</name>
</gene>
<evidence type="ECO:0000313" key="2">
    <source>
        <dbReference type="Proteomes" id="UP000192342"/>
    </source>
</evidence>
<keyword evidence="2" id="KW-1185">Reference proteome</keyword>
<proteinExistence type="predicted"/>
<evidence type="ECO:0000313" key="1">
    <source>
        <dbReference type="EMBL" id="ORE89600.1"/>
    </source>
</evidence>
<dbReference type="RefSeq" id="WP_083560853.1">
    <property type="nucleotide sequence ID" value="NZ_AQQV01000001.1"/>
</dbReference>
<dbReference type="EMBL" id="AQQV01000001">
    <property type="protein sequence ID" value="ORE89600.1"/>
    <property type="molecule type" value="Genomic_DNA"/>
</dbReference>
<dbReference type="Proteomes" id="UP000192342">
    <property type="component" value="Unassembled WGS sequence"/>
</dbReference>